<dbReference type="InterPro" id="IPR007305">
    <property type="entry name" value="Vesicle_transpt_Got1/SFT2"/>
</dbReference>
<keyword evidence="4" id="KW-0333">Golgi apparatus</keyword>
<dbReference type="GO" id="GO:0042147">
    <property type="term" value="P:retrograde transport, endosome to Golgi"/>
    <property type="evidence" value="ECO:0007669"/>
    <property type="project" value="InterPro"/>
</dbReference>
<accession>A0AAD4ZM02</accession>
<dbReference type="AlphaFoldDB" id="A0AAD4ZM02"/>
<dbReference type="InterPro" id="IPR045176">
    <property type="entry name" value="Got1"/>
</dbReference>
<dbReference type="GO" id="GO:0000139">
    <property type="term" value="C:Golgi membrane"/>
    <property type="evidence" value="ECO:0007669"/>
    <property type="project" value="UniProtKB-SubCell"/>
</dbReference>
<evidence type="ECO:0000256" key="7">
    <source>
        <dbReference type="SAM" id="Phobius"/>
    </source>
</evidence>
<dbReference type="PROSITE" id="PS50020">
    <property type="entry name" value="WW_DOMAIN_2"/>
    <property type="match status" value="1"/>
</dbReference>
<sequence length="374" mass="42045">MPFYSLCLSLQKKIGLGLLGFGLFFTFLGVVLFFDRGLLALGNIFWLTGVALLLGFRSTWNLITSKANIKGSASFLLGLFFLFVRWPIVGIILEIYGCLVLFGRFWPSVSFLILDLLQDGLRLSTPLIPGGQNSWVIRKPTTPCLVYRLDMVQGHAMQWLCVSDSQGLTRIRHERVKLKLAKSLAAQRKEESKLSMELPELSLAPTQAHVVFKKSINGSNNPLESAESNTSRKRKLFQDHQLLKTEASFQTSVDLQLKDPLPLDWEQCLDLESGKMYYLNRKTSRKSWNWPMDQAVNLELNISTISGSSSDQRSSPSLKTIEEAKNEEQQSNMVALACFNCHLLVILSKSSPCCPNCKYVHSLPTSIQPNYNSS</sequence>
<dbReference type="PANTHER" id="PTHR21493">
    <property type="entry name" value="CGI-141-RELATED/LIPASE CONTAINING PROTEIN"/>
    <property type="match status" value="1"/>
</dbReference>
<dbReference type="PANTHER" id="PTHR21493:SF246">
    <property type="entry name" value="GOT1_SFT2-LIKE VESCICLE TRANSPORT PROTEIN FAMILY"/>
    <property type="match status" value="1"/>
</dbReference>
<evidence type="ECO:0000256" key="1">
    <source>
        <dbReference type="ARBA" id="ARBA00004653"/>
    </source>
</evidence>
<keyword evidence="10" id="KW-1185">Reference proteome</keyword>
<comment type="subcellular location">
    <subcellularLocation>
        <location evidence="1">Golgi apparatus membrane</location>
        <topology evidence="1">Multi-pass membrane protein</topology>
    </subcellularLocation>
</comment>
<protein>
    <recommendedName>
        <fullName evidence="8">WW domain-containing protein</fullName>
    </recommendedName>
</protein>
<dbReference type="EMBL" id="JAJFAZ020000001">
    <property type="protein sequence ID" value="KAI5350533.1"/>
    <property type="molecule type" value="Genomic_DNA"/>
</dbReference>
<dbReference type="InterPro" id="IPR001202">
    <property type="entry name" value="WW_dom"/>
</dbReference>
<feature type="transmembrane region" description="Helical" evidence="7">
    <location>
        <begin position="14"/>
        <end position="34"/>
    </location>
</feature>
<keyword evidence="3 7" id="KW-1133">Transmembrane helix</keyword>
<gene>
    <name evidence="9" type="ORF">L3X38_003424</name>
</gene>
<evidence type="ECO:0000256" key="3">
    <source>
        <dbReference type="ARBA" id="ARBA00022989"/>
    </source>
</evidence>
<dbReference type="GO" id="GO:0005829">
    <property type="term" value="C:cytosol"/>
    <property type="evidence" value="ECO:0007669"/>
    <property type="project" value="GOC"/>
</dbReference>
<dbReference type="GO" id="GO:0006888">
    <property type="term" value="P:endoplasmic reticulum to Golgi vesicle-mediated transport"/>
    <property type="evidence" value="ECO:0007669"/>
    <property type="project" value="InterPro"/>
</dbReference>
<dbReference type="Proteomes" id="UP001054821">
    <property type="component" value="Chromosome 1"/>
</dbReference>
<evidence type="ECO:0000256" key="2">
    <source>
        <dbReference type="ARBA" id="ARBA00022692"/>
    </source>
</evidence>
<proteinExistence type="inferred from homology"/>
<dbReference type="InterPro" id="IPR036020">
    <property type="entry name" value="WW_dom_sf"/>
</dbReference>
<evidence type="ECO:0000259" key="8">
    <source>
        <dbReference type="PROSITE" id="PS50020"/>
    </source>
</evidence>
<keyword evidence="2 7" id="KW-0812">Transmembrane</keyword>
<dbReference type="Pfam" id="PF04178">
    <property type="entry name" value="Got1"/>
    <property type="match status" value="1"/>
</dbReference>
<dbReference type="SUPFAM" id="SSF51045">
    <property type="entry name" value="WW domain"/>
    <property type="match status" value="1"/>
</dbReference>
<evidence type="ECO:0000256" key="4">
    <source>
        <dbReference type="ARBA" id="ARBA00023034"/>
    </source>
</evidence>
<reference evidence="9 10" key="1">
    <citation type="journal article" date="2022" name="G3 (Bethesda)">
        <title>Whole-genome sequence and methylome profiling of the almond [Prunus dulcis (Mill.) D.A. Webb] cultivar 'Nonpareil'.</title>
        <authorList>
            <person name="D'Amico-Willman K.M."/>
            <person name="Ouma W.Z."/>
            <person name="Meulia T."/>
            <person name="Sideli G.M."/>
            <person name="Gradziel T.M."/>
            <person name="Fresnedo-Ramirez J."/>
        </authorList>
    </citation>
    <scope>NUCLEOTIDE SEQUENCE [LARGE SCALE GENOMIC DNA]</scope>
    <source>
        <strain evidence="9">Clone GOH B32 T37-40</strain>
    </source>
</reference>
<feature type="transmembrane region" description="Helical" evidence="7">
    <location>
        <begin position="75"/>
        <end position="93"/>
    </location>
</feature>
<organism evidence="9 10">
    <name type="scientific">Prunus dulcis</name>
    <name type="common">Almond</name>
    <name type="synonym">Amygdalus dulcis</name>
    <dbReference type="NCBI Taxonomy" id="3755"/>
    <lineage>
        <taxon>Eukaryota</taxon>
        <taxon>Viridiplantae</taxon>
        <taxon>Streptophyta</taxon>
        <taxon>Embryophyta</taxon>
        <taxon>Tracheophyta</taxon>
        <taxon>Spermatophyta</taxon>
        <taxon>Magnoliopsida</taxon>
        <taxon>eudicotyledons</taxon>
        <taxon>Gunneridae</taxon>
        <taxon>Pentapetalae</taxon>
        <taxon>rosids</taxon>
        <taxon>fabids</taxon>
        <taxon>Rosales</taxon>
        <taxon>Rosaceae</taxon>
        <taxon>Amygdaloideae</taxon>
        <taxon>Amygdaleae</taxon>
        <taxon>Prunus</taxon>
    </lineage>
</organism>
<name>A0AAD4ZM02_PRUDU</name>
<evidence type="ECO:0000256" key="6">
    <source>
        <dbReference type="ARBA" id="ARBA00025799"/>
    </source>
</evidence>
<evidence type="ECO:0000256" key="5">
    <source>
        <dbReference type="ARBA" id="ARBA00023136"/>
    </source>
</evidence>
<feature type="transmembrane region" description="Helical" evidence="7">
    <location>
        <begin position="40"/>
        <end position="63"/>
    </location>
</feature>
<comment type="similarity">
    <text evidence="6">Belongs to the GOT1 family.</text>
</comment>
<feature type="domain" description="WW" evidence="8">
    <location>
        <begin position="259"/>
        <end position="293"/>
    </location>
</feature>
<comment type="caution">
    <text evidence="9">The sequence shown here is derived from an EMBL/GenBank/DDBJ whole genome shotgun (WGS) entry which is preliminary data.</text>
</comment>
<evidence type="ECO:0000313" key="9">
    <source>
        <dbReference type="EMBL" id="KAI5350533.1"/>
    </source>
</evidence>
<keyword evidence="5 7" id="KW-0472">Membrane</keyword>
<evidence type="ECO:0000313" key="10">
    <source>
        <dbReference type="Proteomes" id="UP001054821"/>
    </source>
</evidence>
<dbReference type="Gene3D" id="2.20.70.10">
    <property type="match status" value="1"/>
</dbReference>